<gene>
    <name evidence="5" type="ORF">DPM12_14015</name>
</gene>
<dbReference type="GO" id="GO:0032259">
    <property type="term" value="P:methylation"/>
    <property type="evidence" value="ECO:0007669"/>
    <property type="project" value="UniProtKB-KW"/>
</dbReference>
<dbReference type="RefSeq" id="WP_112258968.1">
    <property type="nucleotide sequence ID" value="NZ_QMIG01000015.1"/>
</dbReference>
<dbReference type="SUPFAM" id="SSF53335">
    <property type="entry name" value="S-adenosyl-L-methionine-dependent methyltransferases"/>
    <property type="match status" value="1"/>
</dbReference>
<keyword evidence="6" id="KW-1185">Reference proteome</keyword>
<dbReference type="Gene3D" id="3.40.50.150">
    <property type="entry name" value="Vaccinia Virus protein VP39"/>
    <property type="match status" value="1"/>
</dbReference>
<evidence type="ECO:0000259" key="4">
    <source>
        <dbReference type="Pfam" id="PF13649"/>
    </source>
</evidence>
<dbReference type="EMBL" id="QMIG01000015">
    <property type="protein sequence ID" value="RAW12512.1"/>
    <property type="molecule type" value="Genomic_DNA"/>
</dbReference>
<organism evidence="5 6">
    <name type="scientific">Phytoactinopolyspora halophila</name>
    <dbReference type="NCBI Taxonomy" id="1981511"/>
    <lineage>
        <taxon>Bacteria</taxon>
        <taxon>Bacillati</taxon>
        <taxon>Actinomycetota</taxon>
        <taxon>Actinomycetes</taxon>
        <taxon>Jiangellales</taxon>
        <taxon>Jiangellaceae</taxon>
        <taxon>Phytoactinopolyspora</taxon>
    </lineage>
</organism>
<evidence type="ECO:0000256" key="3">
    <source>
        <dbReference type="ARBA" id="ARBA00022691"/>
    </source>
</evidence>
<dbReference type="InterPro" id="IPR029063">
    <property type="entry name" value="SAM-dependent_MTases_sf"/>
</dbReference>
<protein>
    <submittedName>
        <fullName evidence="5">SAM-dependent methyltransferase</fullName>
    </submittedName>
</protein>
<dbReference type="OrthoDB" id="9805171at2"/>
<name>A0A329QMD3_9ACTN</name>
<reference evidence="5 6" key="1">
    <citation type="submission" date="2018-06" db="EMBL/GenBank/DDBJ databases">
        <title>Phytoactinopolyspora halophila sp. nov., a novel halophilic actinomycete isolated from a saline soil in China.</title>
        <authorList>
            <person name="Tang S.-K."/>
        </authorList>
    </citation>
    <scope>NUCLEOTIDE SEQUENCE [LARGE SCALE GENOMIC DNA]</scope>
    <source>
        <strain evidence="5 6">YIM 96934</strain>
    </source>
</reference>
<evidence type="ECO:0000256" key="1">
    <source>
        <dbReference type="ARBA" id="ARBA00022603"/>
    </source>
</evidence>
<dbReference type="PANTHER" id="PTHR43464">
    <property type="entry name" value="METHYLTRANSFERASE"/>
    <property type="match status" value="1"/>
</dbReference>
<comment type="caution">
    <text evidence="5">The sequence shown here is derived from an EMBL/GenBank/DDBJ whole genome shotgun (WGS) entry which is preliminary data.</text>
</comment>
<keyword evidence="1 5" id="KW-0489">Methyltransferase</keyword>
<dbReference type="AlphaFoldDB" id="A0A329QMD3"/>
<keyword evidence="2 5" id="KW-0808">Transferase</keyword>
<evidence type="ECO:0000313" key="5">
    <source>
        <dbReference type="EMBL" id="RAW12512.1"/>
    </source>
</evidence>
<feature type="domain" description="Methyltransferase" evidence="4">
    <location>
        <begin position="23"/>
        <end position="113"/>
    </location>
</feature>
<dbReference type="Proteomes" id="UP000250462">
    <property type="component" value="Unassembled WGS sequence"/>
</dbReference>
<evidence type="ECO:0000313" key="6">
    <source>
        <dbReference type="Proteomes" id="UP000250462"/>
    </source>
</evidence>
<proteinExistence type="predicted"/>
<dbReference type="Pfam" id="PF13649">
    <property type="entry name" value="Methyltransf_25"/>
    <property type="match status" value="1"/>
</dbReference>
<dbReference type="PANTHER" id="PTHR43464:SF19">
    <property type="entry name" value="UBIQUINONE BIOSYNTHESIS O-METHYLTRANSFERASE, MITOCHONDRIAL"/>
    <property type="match status" value="1"/>
</dbReference>
<evidence type="ECO:0000256" key="2">
    <source>
        <dbReference type="ARBA" id="ARBA00022679"/>
    </source>
</evidence>
<sequence length="177" mass="19241">MDVAHEADRDLVVRWVRGCQGPVIDAGCGPGQWTDFLRQWGVDVEGVDVVPEFLAEAVARFPAATFRLATLDDLGVGDRSVSGVLCWYSLIHTAPEHIGQALGEFARCLIPGGGLLLGFFEGPKVEPFAHAVTMAYRWPVDELACHVENAGFVVQERHTRSDPGVRPHGALTAVRQL</sequence>
<dbReference type="InterPro" id="IPR041698">
    <property type="entry name" value="Methyltransf_25"/>
</dbReference>
<keyword evidence="3" id="KW-0949">S-adenosyl-L-methionine</keyword>
<dbReference type="GO" id="GO:0008168">
    <property type="term" value="F:methyltransferase activity"/>
    <property type="evidence" value="ECO:0007669"/>
    <property type="project" value="UniProtKB-KW"/>
</dbReference>
<accession>A0A329QMD3</accession>